<reference evidence="1 3" key="1">
    <citation type="journal article" date="2014" name="Nat. Genet.">
        <title>Genome and transcriptome of the porcine whipworm Trichuris suis.</title>
        <authorList>
            <person name="Jex A.R."/>
            <person name="Nejsum P."/>
            <person name="Schwarz E.M."/>
            <person name="Hu L."/>
            <person name="Young N.D."/>
            <person name="Hall R.S."/>
            <person name="Korhonen P.K."/>
            <person name="Liao S."/>
            <person name="Thamsborg S."/>
            <person name="Xia J."/>
            <person name="Xu P."/>
            <person name="Wang S."/>
            <person name="Scheerlinck J.P."/>
            <person name="Hofmann A."/>
            <person name="Sternberg P.W."/>
            <person name="Wang J."/>
            <person name="Gasser R.B."/>
        </authorList>
    </citation>
    <scope>NUCLEOTIDE SEQUENCE [LARGE SCALE GENOMIC DNA]</scope>
    <source>
        <strain evidence="2">DCEP-RM93F</strain>
        <strain evidence="1">DCEP-RM93M</strain>
    </source>
</reference>
<keyword evidence="3" id="KW-1185">Reference proteome</keyword>
<evidence type="ECO:0000313" key="1">
    <source>
        <dbReference type="EMBL" id="KFD52735.1"/>
    </source>
</evidence>
<proteinExistence type="predicted"/>
<feature type="non-terminal residue" evidence="1">
    <location>
        <position position="1"/>
    </location>
</feature>
<gene>
    <name evidence="1" type="ORF">M513_06391</name>
    <name evidence="2" type="ORF">M514_06391</name>
</gene>
<sequence>GRAKHDGIVGAKSRKQRLLEGISFIKAPELHLQRSVQHFRSPAKVQNWVAQFLGSKPATCRRGVQLLREHWCNEQFTSV</sequence>
<dbReference type="Proteomes" id="UP000030758">
    <property type="component" value="Unassembled WGS sequence"/>
</dbReference>
<dbReference type="Proteomes" id="UP000030764">
    <property type="component" value="Unassembled WGS sequence"/>
</dbReference>
<dbReference type="EMBL" id="KL367482">
    <property type="protein sequence ID" value="KFD71522.1"/>
    <property type="molecule type" value="Genomic_DNA"/>
</dbReference>
<protein>
    <submittedName>
        <fullName evidence="1">Uncharacterized protein</fullName>
    </submittedName>
</protein>
<accession>A0A085M689</accession>
<dbReference type="AlphaFoldDB" id="A0A085M689"/>
<feature type="non-terminal residue" evidence="1">
    <location>
        <position position="79"/>
    </location>
</feature>
<evidence type="ECO:0000313" key="2">
    <source>
        <dbReference type="EMBL" id="KFD71522.1"/>
    </source>
</evidence>
<dbReference type="EMBL" id="KL363224">
    <property type="protein sequence ID" value="KFD52735.1"/>
    <property type="molecule type" value="Genomic_DNA"/>
</dbReference>
<organism evidence="1 3">
    <name type="scientific">Trichuris suis</name>
    <name type="common">pig whipworm</name>
    <dbReference type="NCBI Taxonomy" id="68888"/>
    <lineage>
        <taxon>Eukaryota</taxon>
        <taxon>Metazoa</taxon>
        <taxon>Ecdysozoa</taxon>
        <taxon>Nematoda</taxon>
        <taxon>Enoplea</taxon>
        <taxon>Dorylaimia</taxon>
        <taxon>Trichinellida</taxon>
        <taxon>Trichuridae</taxon>
        <taxon>Trichuris</taxon>
    </lineage>
</organism>
<name>A0A085M689_9BILA</name>
<evidence type="ECO:0000313" key="3">
    <source>
        <dbReference type="Proteomes" id="UP000030764"/>
    </source>
</evidence>